<dbReference type="PANTHER" id="PTHR24421:SF61">
    <property type="entry name" value="OXYGEN SENSOR HISTIDINE KINASE NREB"/>
    <property type="match status" value="1"/>
</dbReference>
<keyword evidence="4" id="KW-0812">Transmembrane</keyword>
<evidence type="ECO:0000313" key="8">
    <source>
        <dbReference type="Proteomes" id="UP000192591"/>
    </source>
</evidence>
<keyword evidence="4" id="KW-0472">Membrane</keyword>
<feature type="transmembrane region" description="Helical" evidence="4">
    <location>
        <begin position="47"/>
        <end position="68"/>
    </location>
</feature>
<proteinExistence type="predicted"/>
<evidence type="ECO:0000259" key="5">
    <source>
        <dbReference type="Pfam" id="PF02518"/>
    </source>
</evidence>
<reference evidence="7 8" key="1">
    <citation type="submission" date="2017-02" db="EMBL/GenBank/DDBJ databases">
        <title>Draft genome of Saccharomonospora sp. 154.</title>
        <authorList>
            <person name="Alonso-Carmona G.S."/>
            <person name="De La Haba R."/>
            <person name="Vera-Gargallo B."/>
            <person name="Sandoval-Trujillo A.H."/>
            <person name="Ramirez-Duran N."/>
            <person name="Ventosa A."/>
        </authorList>
    </citation>
    <scope>NUCLEOTIDE SEQUENCE [LARGE SCALE GENOMIC DNA]</scope>
    <source>
        <strain evidence="7 8">LRS4.154</strain>
    </source>
</reference>
<dbReference type="InterPro" id="IPR003594">
    <property type="entry name" value="HATPase_dom"/>
</dbReference>
<dbReference type="GO" id="GO:0000160">
    <property type="term" value="P:phosphorelay signal transduction system"/>
    <property type="evidence" value="ECO:0007669"/>
    <property type="project" value="UniProtKB-KW"/>
</dbReference>
<evidence type="ECO:0000256" key="4">
    <source>
        <dbReference type="SAM" id="Phobius"/>
    </source>
</evidence>
<evidence type="ECO:0000256" key="2">
    <source>
        <dbReference type="ARBA" id="ARBA00022777"/>
    </source>
</evidence>
<evidence type="ECO:0000256" key="1">
    <source>
        <dbReference type="ARBA" id="ARBA00022679"/>
    </source>
</evidence>
<dbReference type="Gene3D" id="3.30.565.10">
    <property type="entry name" value="Histidine kinase-like ATPase, C-terminal domain"/>
    <property type="match status" value="1"/>
</dbReference>
<keyword evidence="2" id="KW-0418">Kinase</keyword>
<dbReference type="Proteomes" id="UP000192591">
    <property type="component" value="Unassembled WGS sequence"/>
</dbReference>
<feature type="domain" description="DUF5931" evidence="6">
    <location>
        <begin position="15"/>
        <end position="180"/>
    </location>
</feature>
<dbReference type="STRING" id="1962155.B1813_14065"/>
<dbReference type="InterPro" id="IPR050482">
    <property type="entry name" value="Sensor_HK_TwoCompSys"/>
</dbReference>
<dbReference type="PANTHER" id="PTHR24421">
    <property type="entry name" value="NITRATE/NITRITE SENSOR PROTEIN NARX-RELATED"/>
    <property type="match status" value="1"/>
</dbReference>
<dbReference type="Pfam" id="PF19354">
    <property type="entry name" value="DUF5931"/>
    <property type="match status" value="1"/>
</dbReference>
<dbReference type="EMBL" id="MWIH01000006">
    <property type="protein sequence ID" value="OQO90672.1"/>
    <property type="molecule type" value="Genomic_DNA"/>
</dbReference>
<gene>
    <name evidence="7" type="ORF">B1813_14065</name>
</gene>
<name>A0A1V9A0J5_SACPI</name>
<evidence type="ECO:0000256" key="3">
    <source>
        <dbReference type="ARBA" id="ARBA00023012"/>
    </source>
</evidence>
<dbReference type="GO" id="GO:0016301">
    <property type="term" value="F:kinase activity"/>
    <property type="evidence" value="ECO:0007669"/>
    <property type="project" value="UniProtKB-KW"/>
</dbReference>
<keyword evidence="4" id="KW-1133">Transmembrane helix</keyword>
<feature type="domain" description="Histidine kinase/HSP90-like ATPase" evidence="5">
    <location>
        <begin position="284"/>
        <end position="376"/>
    </location>
</feature>
<keyword evidence="7" id="KW-0547">Nucleotide-binding</keyword>
<evidence type="ECO:0000259" key="6">
    <source>
        <dbReference type="Pfam" id="PF19354"/>
    </source>
</evidence>
<dbReference type="CDD" id="cd16917">
    <property type="entry name" value="HATPase_UhpB-NarQ-NarX-like"/>
    <property type="match status" value="1"/>
</dbReference>
<keyword evidence="3" id="KW-0902">Two-component regulatory system</keyword>
<accession>A0A1V9A0J5</accession>
<keyword evidence="7" id="KW-0067">ATP-binding</keyword>
<keyword evidence="8" id="KW-1185">Reference proteome</keyword>
<dbReference type="RefSeq" id="WP_081192689.1">
    <property type="nucleotide sequence ID" value="NZ_MWIH01000006.1"/>
</dbReference>
<dbReference type="AlphaFoldDB" id="A0A1V9A0J5"/>
<protein>
    <submittedName>
        <fullName evidence="7">ATP-binding protein</fullName>
    </submittedName>
</protein>
<organism evidence="7 8">
    <name type="scientific">Saccharomonospora piscinae</name>
    <dbReference type="NCBI Taxonomy" id="687388"/>
    <lineage>
        <taxon>Bacteria</taxon>
        <taxon>Bacillati</taxon>
        <taxon>Actinomycetota</taxon>
        <taxon>Actinomycetes</taxon>
        <taxon>Pseudonocardiales</taxon>
        <taxon>Pseudonocardiaceae</taxon>
        <taxon>Saccharomonospora</taxon>
    </lineage>
</organism>
<sequence>MTAAIAAPSLRDPATPLWWGTIVLRWVTLAFALTAVVVHHGEYVRPWLAWSAFGAMAVWTCATTVAYLRPLGRTTWFVVLDVALTCAIMLTSPATLSQAQYDQIAPLVTTVWAAVPPLVAGVRCGAVGGVSAGLVMALCTGIARLDVNLDVARDGVLLTASGLLLGITATTARRSQAALARAMRTEAATAERERLARSIHDSVLQVLARVRRRGSDLGGEAAELARLAGEQEIALRALVSTEPSCHADDDTADLRSALRLLATSRVQVAAPASEVPMPAHAVSELVAVVKETLSNVDKHAGPSARAWVLLEDLGEEVVLTVRDDGPGIPAGRLDQAAAEGHLGVATSIRGRVAELGGTSLLDTTPGEGTEWEFRVSRPKAGRKAR</sequence>
<feature type="transmembrane region" description="Helical" evidence="4">
    <location>
        <begin position="74"/>
        <end position="96"/>
    </location>
</feature>
<dbReference type="SUPFAM" id="SSF55874">
    <property type="entry name" value="ATPase domain of HSP90 chaperone/DNA topoisomerase II/histidine kinase"/>
    <property type="match status" value="1"/>
</dbReference>
<keyword evidence="1" id="KW-0808">Transferase</keyword>
<evidence type="ECO:0000313" key="7">
    <source>
        <dbReference type="EMBL" id="OQO90672.1"/>
    </source>
</evidence>
<dbReference type="NCBIfam" id="NF047322">
    <property type="entry name" value="HK_morpho_MacS"/>
    <property type="match status" value="1"/>
</dbReference>
<dbReference type="InterPro" id="IPR045975">
    <property type="entry name" value="DUF5931"/>
</dbReference>
<comment type="caution">
    <text evidence="7">The sequence shown here is derived from an EMBL/GenBank/DDBJ whole genome shotgun (WGS) entry which is preliminary data.</text>
</comment>
<dbReference type="Pfam" id="PF02518">
    <property type="entry name" value="HATPase_c"/>
    <property type="match status" value="1"/>
</dbReference>
<feature type="transmembrane region" description="Helical" evidence="4">
    <location>
        <begin position="17"/>
        <end position="38"/>
    </location>
</feature>
<dbReference type="InterPro" id="IPR036890">
    <property type="entry name" value="HATPase_C_sf"/>
</dbReference>
<dbReference type="GO" id="GO:0005524">
    <property type="term" value="F:ATP binding"/>
    <property type="evidence" value="ECO:0007669"/>
    <property type="project" value="UniProtKB-KW"/>
</dbReference>